<accession>A0A479ZZM3</accession>
<dbReference type="SUPFAM" id="SSF55781">
    <property type="entry name" value="GAF domain-like"/>
    <property type="match status" value="1"/>
</dbReference>
<keyword evidence="3" id="KW-1185">Reference proteome</keyword>
<dbReference type="PROSITE" id="PS50006">
    <property type="entry name" value="FHA_DOMAIN"/>
    <property type="match status" value="1"/>
</dbReference>
<proteinExistence type="predicted"/>
<name>A0A479ZZM3_9CYAN</name>
<dbReference type="InterPro" id="IPR000253">
    <property type="entry name" value="FHA_dom"/>
</dbReference>
<feature type="domain" description="FHA" evidence="1">
    <location>
        <begin position="23"/>
        <end position="72"/>
    </location>
</feature>
<dbReference type="AlphaFoldDB" id="A0A479ZZM3"/>
<dbReference type="Gene3D" id="2.60.200.20">
    <property type="match status" value="1"/>
</dbReference>
<dbReference type="CDD" id="cd00060">
    <property type="entry name" value="FHA"/>
    <property type="match status" value="1"/>
</dbReference>
<dbReference type="Proteomes" id="UP000300142">
    <property type="component" value="Unassembled WGS sequence"/>
</dbReference>
<dbReference type="InterPro" id="IPR050923">
    <property type="entry name" value="Cell_Proc_Reg/RNA_Proc"/>
</dbReference>
<dbReference type="InterPro" id="IPR029016">
    <property type="entry name" value="GAF-like_dom_sf"/>
</dbReference>
<reference evidence="3" key="1">
    <citation type="submission" date="2019-02" db="EMBL/GenBank/DDBJ databases">
        <title>Draft genome sequence of Sphaerospermopsis reniformis NIES-1949.</title>
        <authorList>
            <person name="Yamaguchi H."/>
            <person name="Suzuki S."/>
            <person name="Kawachi M."/>
        </authorList>
    </citation>
    <scope>NUCLEOTIDE SEQUENCE [LARGE SCALE GENOMIC DNA]</scope>
    <source>
        <strain evidence="3">NIES-1949</strain>
    </source>
</reference>
<dbReference type="Pfam" id="PF01590">
    <property type="entry name" value="GAF"/>
    <property type="match status" value="1"/>
</dbReference>
<gene>
    <name evidence="2" type="primary">cyaA</name>
    <name evidence="2" type="ORF">SR1949_30900</name>
</gene>
<dbReference type="SUPFAM" id="SSF49879">
    <property type="entry name" value="SMAD/FHA domain"/>
    <property type="match status" value="1"/>
</dbReference>
<dbReference type="RefSeq" id="WP_137667998.1">
    <property type="nucleotide sequence ID" value="NZ_BJCE01000108.1"/>
</dbReference>
<comment type="caution">
    <text evidence="2">The sequence shown here is derived from an EMBL/GenBank/DDBJ whole genome shotgun (WGS) entry which is preliminary data.</text>
</comment>
<sequence>MPYLIYAPATGNQKVYQLTLGVNTIGRQIDNTIVLIDQTVSRYHAQIHVTPNCVTVHDLGSRNHTFVNGMQIGDIYQICEGDQVAFGSSSFKFVHHLTTSGLEQFEAKQQYLGNNFKQIPIPQVPEKLENLLDQQSSDDSVLNFNTHTQEHQVNKLKILLEISKQLCSPNEPNELLQKILDLLFQIMKIDRAVILLVDEDSQKLEAKAVKSREYIHNTQDFYSRKIVNLAYKSGDAIITENPQVDFNDSASIVRSGIENCMCVPLKNYKETIGVLYVDNLSPMVRYTGEDLEFLSALANQATAAIHMFREFHKREQKLKQQVLSLQIQIDQSKKESEVAEIVGGDFFQNLQQRADRLRNNNNIS</sequence>
<evidence type="ECO:0000259" key="1">
    <source>
        <dbReference type="PROSITE" id="PS50006"/>
    </source>
</evidence>
<organism evidence="2 3">
    <name type="scientific">Sphaerospermopsis reniformis</name>
    <dbReference type="NCBI Taxonomy" id="531300"/>
    <lineage>
        <taxon>Bacteria</taxon>
        <taxon>Bacillati</taxon>
        <taxon>Cyanobacteriota</taxon>
        <taxon>Cyanophyceae</taxon>
        <taxon>Nostocales</taxon>
        <taxon>Aphanizomenonaceae</taxon>
        <taxon>Sphaerospermopsis</taxon>
    </lineage>
</organism>
<dbReference type="SMART" id="SM00240">
    <property type="entry name" value="FHA"/>
    <property type="match status" value="1"/>
</dbReference>
<dbReference type="Pfam" id="PF00498">
    <property type="entry name" value="FHA"/>
    <property type="match status" value="1"/>
</dbReference>
<evidence type="ECO:0000313" key="3">
    <source>
        <dbReference type="Proteomes" id="UP000300142"/>
    </source>
</evidence>
<dbReference type="PANTHER" id="PTHR23308">
    <property type="entry name" value="NUCLEAR INHIBITOR OF PROTEIN PHOSPHATASE-1"/>
    <property type="match status" value="1"/>
</dbReference>
<dbReference type="Gene3D" id="3.30.450.40">
    <property type="match status" value="1"/>
</dbReference>
<dbReference type="EMBL" id="BJCE01000108">
    <property type="protein sequence ID" value="GCL37977.1"/>
    <property type="molecule type" value="Genomic_DNA"/>
</dbReference>
<protein>
    <submittedName>
        <fullName evidence="2">Adenylate cyclase, family 3</fullName>
    </submittedName>
</protein>
<dbReference type="SMART" id="SM00065">
    <property type="entry name" value="GAF"/>
    <property type="match status" value="1"/>
</dbReference>
<dbReference type="InterPro" id="IPR003018">
    <property type="entry name" value="GAF"/>
</dbReference>
<dbReference type="InterPro" id="IPR008984">
    <property type="entry name" value="SMAD_FHA_dom_sf"/>
</dbReference>
<evidence type="ECO:0000313" key="2">
    <source>
        <dbReference type="EMBL" id="GCL37977.1"/>
    </source>
</evidence>